<keyword evidence="2" id="KW-1185">Reference proteome</keyword>
<reference evidence="1 2" key="1">
    <citation type="submission" date="2017-10" db="EMBL/GenBank/DDBJ databases">
        <title>The draft genome sequence of Lewinella nigricans NBRC 102662.</title>
        <authorList>
            <person name="Wang K."/>
        </authorList>
    </citation>
    <scope>NUCLEOTIDE SEQUENCE [LARGE SCALE GENOMIC DNA]</scope>
    <source>
        <strain evidence="1 2">NBRC 102662</strain>
    </source>
</reference>
<dbReference type="AlphaFoldDB" id="A0A2D0N3L5"/>
<dbReference type="EMBL" id="PDUD01000034">
    <property type="protein sequence ID" value="PHN03037.1"/>
    <property type="molecule type" value="Genomic_DNA"/>
</dbReference>
<name>A0A2D0N3L5_FLAN2</name>
<protein>
    <submittedName>
        <fullName evidence="1">Uncharacterized protein</fullName>
    </submittedName>
</protein>
<accession>A0A2D0N3L5</accession>
<evidence type="ECO:0000313" key="1">
    <source>
        <dbReference type="EMBL" id="PHN03037.1"/>
    </source>
</evidence>
<sequence>MVNVGTVAINQYGITDRIKPENYSIPLLLQGIDNFVVQISCGVYRILQQQLNTTKIAPRSRGGGWVQAQILFVRLHSTV</sequence>
<gene>
    <name evidence="1" type="ORF">CRP01_28550</name>
</gene>
<proteinExistence type="predicted"/>
<organism evidence="1 2">
    <name type="scientific">Flavilitoribacter nigricans (strain ATCC 23147 / DSM 23189 / NBRC 102662 / NCIMB 1420 / SS-2)</name>
    <name type="common">Lewinella nigricans</name>
    <dbReference type="NCBI Taxonomy" id="1122177"/>
    <lineage>
        <taxon>Bacteria</taxon>
        <taxon>Pseudomonadati</taxon>
        <taxon>Bacteroidota</taxon>
        <taxon>Saprospiria</taxon>
        <taxon>Saprospirales</taxon>
        <taxon>Lewinellaceae</taxon>
        <taxon>Flavilitoribacter</taxon>
    </lineage>
</organism>
<evidence type="ECO:0000313" key="2">
    <source>
        <dbReference type="Proteomes" id="UP000223913"/>
    </source>
</evidence>
<dbReference type="Proteomes" id="UP000223913">
    <property type="component" value="Unassembled WGS sequence"/>
</dbReference>
<comment type="caution">
    <text evidence="1">The sequence shown here is derived from an EMBL/GenBank/DDBJ whole genome shotgun (WGS) entry which is preliminary data.</text>
</comment>